<reference evidence="3" key="3">
    <citation type="submission" date="2015-06" db="UniProtKB">
        <authorList>
            <consortium name="EnsemblMetazoa"/>
        </authorList>
    </citation>
    <scope>IDENTIFICATION</scope>
</reference>
<dbReference type="KEGG" id="hro:HELRODRAFT_171485"/>
<gene>
    <name evidence="3" type="primary">20203675</name>
    <name evidence="2" type="ORF">HELRODRAFT_171485</name>
</gene>
<proteinExistence type="predicted"/>
<feature type="region of interest" description="Disordered" evidence="1">
    <location>
        <begin position="141"/>
        <end position="174"/>
    </location>
</feature>
<dbReference type="RefSeq" id="XP_009016468.1">
    <property type="nucleotide sequence ID" value="XM_009018220.1"/>
</dbReference>
<name>T1F4C6_HELRO</name>
<dbReference type="EMBL" id="KB096365">
    <property type="protein sequence ID" value="ESO05153.1"/>
    <property type="molecule type" value="Genomic_DNA"/>
</dbReference>
<accession>T1F4C6</accession>
<evidence type="ECO:0000313" key="3">
    <source>
        <dbReference type="EnsemblMetazoa" id="HelroP171485"/>
    </source>
</evidence>
<organism evidence="3 4">
    <name type="scientific">Helobdella robusta</name>
    <name type="common">Californian leech</name>
    <dbReference type="NCBI Taxonomy" id="6412"/>
    <lineage>
        <taxon>Eukaryota</taxon>
        <taxon>Metazoa</taxon>
        <taxon>Spiralia</taxon>
        <taxon>Lophotrochozoa</taxon>
        <taxon>Annelida</taxon>
        <taxon>Clitellata</taxon>
        <taxon>Hirudinea</taxon>
        <taxon>Rhynchobdellida</taxon>
        <taxon>Glossiphoniidae</taxon>
        <taxon>Helobdella</taxon>
    </lineage>
</organism>
<dbReference type="AlphaFoldDB" id="T1F4C6"/>
<evidence type="ECO:0000313" key="2">
    <source>
        <dbReference type="EMBL" id="ESO05153.1"/>
    </source>
</evidence>
<evidence type="ECO:0000313" key="4">
    <source>
        <dbReference type="Proteomes" id="UP000015101"/>
    </source>
</evidence>
<sequence>MVITTPPQSASQSPTSPTNTHVAIPGYNYLAATPITATAFTYPPHGVTPEHHARISYIPRDIITATGSAASFLTSARLVAPPTRLELTHANGNSLTGPAVMSPVLQCAAEQQHFVIHQQPINIRSNQQQQLPQHNAVALINSNSSNSNSSNGCSNSQRLSQQQQQPQQHQLQLQQQQQAAQSLLTLQEYPQESNGVDFGVIIKLE</sequence>
<reference evidence="4" key="1">
    <citation type="submission" date="2012-12" db="EMBL/GenBank/DDBJ databases">
        <authorList>
            <person name="Hellsten U."/>
            <person name="Grimwood J."/>
            <person name="Chapman J.A."/>
            <person name="Shapiro H."/>
            <person name="Aerts A."/>
            <person name="Otillar R.P."/>
            <person name="Terry A.Y."/>
            <person name="Boore J.L."/>
            <person name="Simakov O."/>
            <person name="Marletaz F."/>
            <person name="Cho S.-J."/>
            <person name="Edsinger-Gonzales E."/>
            <person name="Havlak P."/>
            <person name="Kuo D.-H."/>
            <person name="Larsson T."/>
            <person name="Lv J."/>
            <person name="Arendt D."/>
            <person name="Savage R."/>
            <person name="Osoegawa K."/>
            <person name="de Jong P."/>
            <person name="Lindberg D.R."/>
            <person name="Seaver E.C."/>
            <person name="Weisblat D.A."/>
            <person name="Putnam N.H."/>
            <person name="Grigoriev I.V."/>
            <person name="Rokhsar D.S."/>
        </authorList>
    </citation>
    <scope>NUCLEOTIDE SEQUENCE</scope>
</reference>
<protein>
    <submittedName>
        <fullName evidence="2 3">Uncharacterized protein</fullName>
    </submittedName>
</protein>
<dbReference type="GeneID" id="20203675"/>
<dbReference type="Proteomes" id="UP000015101">
    <property type="component" value="Unassembled WGS sequence"/>
</dbReference>
<keyword evidence="4" id="KW-1185">Reference proteome</keyword>
<dbReference type="HOGENOM" id="CLU_1338857_0_0_1"/>
<reference evidence="2 4" key="2">
    <citation type="journal article" date="2013" name="Nature">
        <title>Insights into bilaterian evolution from three spiralian genomes.</title>
        <authorList>
            <person name="Simakov O."/>
            <person name="Marletaz F."/>
            <person name="Cho S.J."/>
            <person name="Edsinger-Gonzales E."/>
            <person name="Havlak P."/>
            <person name="Hellsten U."/>
            <person name="Kuo D.H."/>
            <person name="Larsson T."/>
            <person name="Lv J."/>
            <person name="Arendt D."/>
            <person name="Savage R."/>
            <person name="Osoegawa K."/>
            <person name="de Jong P."/>
            <person name="Grimwood J."/>
            <person name="Chapman J.A."/>
            <person name="Shapiro H."/>
            <person name="Aerts A."/>
            <person name="Otillar R.P."/>
            <person name="Terry A.Y."/>
            <person name="Boore J.L."/>
            <person name="Grigoriev I.V."/>
            <person name="Lindberg D.R."/>
            <person name="Seaver E.C."/>
            <person name="Weisblat D.A."/>
            <person name="Putnam N.H."/>
            <person name="Rokhsar D.S."/>
        </authorList>
    </citation>
    <scope>NUCLEOTIDE SEQUENCE</scope>
</reference>
<dbReference type="CTD" id="20203675"/>
<dbReference type="EnsemblMetazoa" id="HelroT171485">
    <property type="protein sequence ID" value="HelroP171485"/>
    <property type="gene ID" value="HelroG171485"/>
</dbReference>
<evidence type="ECO:0000256" key="1">
    <source>
        <dbReference type="SAM" id="MobiDB-lite"/>
    </source>
</evidence>
<dbReference type="EMBL" id="AMQM01003884">
    <property type="status" value="NOT_ANNOTATED_CDS"/>
    <property type="molecule type" value="Genomic_DNA"/>
</dbReference>
<dbReference type="InParanoid" id="T1F4C6"/>